<accession>A0A0S4KNV1</accession>
<dbReference type="RefSeq" id="WP_062483962.1">
    <property type="nucleotide sequence ID" value="NZ_LN885086.1"/>
</dbReference>
<protein>
    <submittedName>
        <fullName evidence="2">Uncharacterized protein</fullName>
    </submittedName>
</protein>
<organism evidence="2 3">
    <name type="scientific">Candidatus Nitrospira inopinata</name>
    <dbReference type="NCBI Taxonomy" id="1715989"/>
    <lineage>
        <taxon>Bacteria</taxon>
        <taxon>Pseudomonadati</taxon>
        <taxon>Nitrospirota</taxon>
        <taxon>Nitrospiria</taxon>
        <taxon>Nitrospirales</taxon>
        <taxon>Nitrospiraceae</taxon>
        <taxon>Nitrospira</taxon>
    </lineage>
</organism>
<proteinExistence type="predicted"/>
<dbReference type="Proteomes" id="UP000066284">
    <property type="component" value="Chromosome 1"/>
</dbReference>
<feature type="transmembrane region" description="Helical" evidence="1">
    <location>
        <begin position="20"/>
        <end position="40"/>
    </location>
</feature>
<name>A0A0S4KNV1_9BACT</name>
<keyword evidence="3" id="KW-1185">Reference proteome</keyword>
<gene>
    <name evidence="2" type="ORF">NITINOP_1156</name>
</gene>
<keyword evidence="1" id="KW-0812">Transmembrane</keyword>
<keyword evidence="1" id="KW-1133">Transmembrane helix</keyword>
<reference evidence="3" key="1">
    <citation type="submission" date="2015-09" db="EMBL/GenBank/DDBJ databases">
        <authorList>
            <person name="Daims H."/>
        </authorList>
    </citation>
    <scope>NUCLEOTIDE SEQUENCE [LARGE SCALE GENOMIC DNA]</scope>
</reference>
<evidence type="ECO:0000313" key="2">
    <source>
        <dbReference type="EMBL" id="CUQ66131.1"/>
    </source>
</evidence>
<evidence type="ECO:0000313" key="3">
    <source>
        <dbReference type="Proteomes" id="UP000066284"/>
    </source>
</evidence>
<sequence length="126" mass="14140">MKEQNVGQKGRFLAEMRLVAGLRITICFATISLSAWFCLLGSPMAHAQSRPTVIGGLAEQGMVTGVRERTVVIDGRDYEFDQKVEVFDAKGNRVDLSAIVRNAEVRFRLKQDDVNKIDRIVVYLPQ</sequence>
<keyword evidence="1" id="KW-0472">Membrane</keyword>
<dbReference type="KEGG" id="nio:NITINOP_1156"/>
<dbReference type="AlphaFoldDB" id="A0A0S4KNV1"/>
<evidence type="ECO:0000256" key="1">
    <source>
        <dbReference type="SAM" id="Phobius"/>
    </source>
</evidence>
<dbReference type="EMBL" id="LN885086">
    <property type="protein sequence ID" value="CUQ66131.1"/>
    <property type="molecule type" value="Genomic_DNA"/>
</dbReference>